<protein>
    <submittedName>
        <fullName evidence="1">Uncharacterized protein</fullName>
    </submittedName>
</protein>
<evidence type="ECO:0000313" key="1">
    <source>
        <dbReference type="EMBL" id="KAJ0030358.1"/>
    </source>
</evidence>
<comment type="caution">
    <text evidence="1">The sequence shown here is derived from an EMBL/GenBank/DDBJ whole genome shotgun (WGS) entry which is preliminary data.</text>
</comment>
<evidence type="ECO:0000313" key="2">
    <source>
        <dbReference type="Proteomes" id="UP001163603"/>
    </source>
</evidence>
<organism evidence="1 2">
    <name type="scientific">Pistacia integerrima</name>
    <dbReference type="NCBI Taxonomy" id="434235"/>
    <lineage>
        <taxon>Eukaryota</taxon>
        <taxon>Viridiplantae</taxon>
        <taxon>Streptophyta</taxon>
        <taxon>Embryophyta</taxon>
        <taxon>Tracheophyta</taxon>
        <taxon>Spermatophyta</taxon>
        <taxon>Magnoliopsida</taxon>
        <taxon>eudicotyledons</taxon>
        <taxon>Gunneridae</taxon>
        <taxon>Pentapetalae</taxon>
        <taxon>rosids</taxon>
        <taxon>malvids</taxon>
        <taxon>Sapindales</taxon>
        <taxon>Anacardiaceae</taxon>
        <taxon>Pistacia</taxon>
    </lineage>
</organism>
<gene>
    <name evidence="1" type="ORF">Pint_13162</name>
</gene>
<dbReference type="EMBL" id="CM047743">
    <property type="protein sequence ID" value="KAJ0030358.1"/>
    <property type="molecule type" value="Genomic_DNA"/>
</dbReference>
<reference evidence="2" key="1">
    <citation type="journal article" date="2023" name="G3 (Bethesda)">
        <title>Genome assembly and association tests identify interacting loci associated with vigor, precocity, and sex in interspecific pistachio rootstocks.</title>
        <authorList>
            <person name="Palmer W."/>
            <person name="Jacygrad E."/>
            <person name="Sagayaradj S."/>
            <person name="Cavanaugh K."/>
            <person name="Han R."/>
            <person name="Bertier L."/>
            <person name="Beede B."/>
            <person name="Kafkas S."/>
            <person name="Golino D."/>
            <person name="Preece J."/>
            <person name="Michelmore R."/>
        </authorList>
    </citation>
    <scope>NUCLEOTIDE SEQUENCE [LARGE SCALE GENOMIC DNA]</scope>
</reference>
<keyword evidence="2" id="KW-1185">Reference proteome</keyword>
<name>A0ACC0Y8I3_9ROSI</name>
<dbReference type="Proteomes" id="UP001163603">
    <property type="component" value="Chromosome 8"/>
</dbReference>
<proteinExistence type="predicted"/>
<sequence length="670" mass="75506">MLDGLLGRGFASKCKSLIKLIKSRIDVIRRKRNATQKFLKKDIADLLANGLDINAYGRADGLLAELNVSYCYDFVELSCDFVLKHLSVLQKVSNCPEACREAVSSLMFAAARFSDLPELRDLRQLFQERYVNSLEHFVNQEFVDKLAGKPATMDKKVQLMQDIASEFSIKWDSRAFQQMMSKPSASPQDQPRSLGSSNVPKDKYKSVNGKETSPRENKHDVSYKDTLPHAGDGHRLHNGKESNALKRNELILQPRHVFASDGYKPVGGREETVHKMDHNGVSLQGRQEVIGDKHENWDRKEDTALKTVRASSSSHGRRMEHIDGTFKPLGGRENAVPKRESKDNLPYGKAYIAPSYAEQHSKSNGKDLLDSDSRGGQHNNANSIRKVRDEEIVKLKPHYNSALPPPYVKRNAKPKDGKYEANLGSSPFRFDGEGAPKHPSVPITANGADISERIQVGPDHREHERHIVGSTRVNTLDDEKDRNCEDDATGNPIRKARSVRRRHLRSPSGHDNGDDAGDAGVSKRKSRSRRRDDSRRGLQILFDDEHYQKNEEERMIDKLLMHYSKKPSTYEEGYVRRKSKSRQAHHEGNDNGETPQAHRWDVSDDMSEVVPPVRSVSFPHEQPASSEAKKVFTRAASFQPDGRSNVAGHVHPKLPDYDDLAARFAALKGR</sequence>
<accession>A0ACC0Y8I3</accession>